<keyword evidence="1" id="KW-0732">Signal</keyword>
<gene>
    <name evidence="2" type="ORF">HC757_14360</name>
</gene>
<dbReference type="EMBL" id="JAAXYH010000011">
    <property type="protein sequence ID" value="NMH66343.1"/>
    <property type="molecule type" value="Genomic_DNA"/>
</dbReference>
<evidence type="ECO:0000256" key="1">
    <source>
        <dbReference type="SAM" id="SignalP"/>
    </source>
</evidence>
<comment type="caution">
    <text evidence="2">The sequence shown here is derived from an EMBL/GenBank/DDBJ whole genome shotgun (WGS) entry which is preliminary data.</text>
</comment>
<dbReference type="RefSeq" id="WP_169565069.1">
    <property type="nucleotide sequence ID" value="NZ_JAAXYH010000011.1"/>
</dbReference>
<feature type="chain" id="PRO_5037010194" evidence="1">
    <location>
        <begin position="26"/>
        <end position="185"/>
    </location>
</feature>
<organism evidence="2 3">
    <name type="scientific">Shewanella salipaludis</name>
    <dbReference type="NCBI Taxonomy" id="2723052"/>
    <lineage>
        <taxon>Bacteria</taxon>
        <taxon>Pseudomonadati</taxon>
        <taxon>Pseudomonadota</taxon>
        <taxon>Gammaproteobacteria</taxon>
        <taxon>Alteromonadales</taxon>
        <taxon>Shewanellaceae</taxon>
        <taxon>Shewanella</taxon>
    </lineage>
</organism>
<feature type="signal peptide" evidence="1">
    <location>
        <begin position="1"/>
        <end position="25"/>
    </location>
</feature>
<dbReference type="AlphaFoldDB" id="A0A972G032"/>
<name>A0A972G032_9GAMM</name>
<proteinExistence type="predicted"/>
<sequence>MSRLIFGALLLLCLAARADAQQAMAVSETAVPETAGSVMPGHPMAGPEMASMVHDYGPIQVPDDSPLPELALVLHRDAMSGINLHLALRHYALGPPEQAAVGKMLNGHAHLYVNGKKIQRLYGPDVHLPAGLFKPGINLVLVSLNAHSHAVWQDGDKQLLASSFINPEADKLVLYSFSSAPLTED</sequence>
<keyword evidence="3" id="KW-1185">Reference proteome</keyword>
<evidence type="ECO:0000313" key="3">
    <source>
        <dbReference type="Proteomes" id="UP000737113"/>
    </source>
</evidence>
<protein>
    <submittedName>
        <fullName evidence="2">Uncharacterized protein</fullName>
    </submittedName>
</protein>
<dbReference type="Proteomes" id="UP000737113">
    <property type="component" value="Unassembled WGS sequence"/>
</dbReference>
<reference evidence="2" key="1">
    <citation type="submission" date="2020-04" db="EMBL/GenBank/DDBJ databases">
        <title>Description of Shewanella salipaludis sp. nov., isolated from a salt marsh.</title>
        <authorList>
            <person name="Park S."/>
            <person name="Yoon J.-H."/>
        </authorList>
    </citation>
    <scope>NUCLEOTIDE SEQUENCE</scope>
    <source>
        <strain evidence="2">SHSM-M6</strain>
    </source>
</reference>
<accession>A0A972G032</accession>
<evidence type="ECO:0000313" key="2">
    <source>
        <dbReference type="EMBL" id="NMH66343.1"/>
    </source>
</evidence>